<dbReference type="PANTHER" id="PTHR42879">
    <property type="entry name" value="3-OXOACYL-(ACYL-CARRIER-PROTEIN) REDUCTASE"/>
    <property type="match status" value="1"/>
</dbReference>
<comment type="caution">
    <text evidence="3">The sequence shown here is derived from an EMBL/GenBank/DDBJ whole genome shotgun (WGS) entry which is preliminary data.</text>
</comment>
<dbReference type="PRINTS" id="PR00081">
    <property type="entry name" value="GDHRDH"/>
</dbReference>
<evidence type="ECO:0000259" key="2">
    <source>
        <dbReference type="SMART" id="SM00822"/>
    </source>
</evidence>
<dbReference type="Pfam" id="PF00106">
    <property type="entry name" value="adh_short"/>
    <property type="match status" value="1"/>
</dbReference>
<organism evidence="3 4">
    <name type="scientific">Nocardioides soli</name>
    <dbReference type="NCBI Taxonomy" id="1036020"/>
    <lineage>
        <taxon>Bacteria</taxon>
        <taxon>Bacillati</taxon>
        <taxon>Actinomycetota</taxon>
        <taxon>Actinomycetes</taxon>
        <taxon>Propionibacteriales</taxon>
        <taxon>Nocardioidaceae</taxon>
        <taxon>Nocardioides</taxon>
    </lineage>
</organism>
<dbReference type="InterPro" id="IPR036291">
    <property type="entry name" value="NAD(P)-bd_dom_sf"/>
</dbReference>
<feature type="domain" description="Ketoreductase" evidence="2">
    <location>
        <begin position="7"/>
        <end position="198"/>
    </location>
</feature>
<evidence type="ECO:0000313" key="3">
    <source>
        <dbReference type="EMBL" id="MBB3041693.1"/>
    </source>
</evidence>
<dbReference type="InterPro" id="IPR057326">
    <property type="entry name" value="KR_dom"/>
</dbReference>
<sequence>MESFRDKVVVVTGGARGIGLEVARSMAADGAVLVLLDAPGAMSTLGYDAAGPDDLARAAESVRASGARCTTYAVDVRDRRAVAAAVDEIVRDVGCPDVVVNCAGVCSVVDADEMSDEHWAEVVDTNLHGAYNLVRAVIGPMTERGGGAILQVVGDEARRGAARLSHVSAAGWAAIGFAKSVALESAGAGVAVHVLCVGPVETALTESDAFRSAAADRREVLRGEEALAALGARHPNGAAWVSMTDVVRAARFLAASGTSATGSVLDVSAGLSALNSA</sequence>
<comment type="similarity">
    <text evidence="1">Belongs to the short-chain dehydrogenases/reductases (SDR) family.</text>
</comment>
<evidence type="ECO:0000256" key="1">
    <source>
        <dbReference type="ARBA" id="ARBA00006484"/>
    </source>
</evidence>
<evidence type="ECO:0000313" key="4">
    <source>
        <dbReference type="Proteomes" id="UP000589626"/>
    </source>
</evidence>
<dbReference type="SUPFAM" id="SSF51735">
    <property type="entry name" value="NAD(P)-binding Rossmann-fold domains"/>
    <property type="match status" value="1"/>
</dbReference>
<name>A0A7W4VTV8_9ACTN</name>
<accession>A0A7W4VTV8</accession>
<dbReference type="RefSeq" id="WP_183591571.1">
    <property type="nucleotide sequence ID" value="NZ_JACHWR010000001.1"/>
</dbReference>
<dbReference type="PANTHER" id="PTHR42879:SF2">
    <property type="entry name" value="3-OXOACYL-[ACYL-CARRIER-PROTEIN] REDUCTASE FABG"/>
    <property type="match status" value="1"/>
</dbReference>
<dbReference type="SMART" id="SM00822">
    <property type="entry name" value="PKS_KR"/>
    <property type="match status" value="1"/>
</dbReference>
<dbReference type="CDD" id="cd05233">
    <property type="entry name" value="SDR_c"/>
    <property type="match status" value="1"/>
</dbReference>
<dbReference type="AlphaFoldDB" id="A0A7W4VTV8"/>
<reference evidence="3 4" key="1">
    <citation type="submission" date="2020-08" db="EMBL/GenBank/DDBJ databases">
        <title>Sequencing the genomes of 1000 actinobacteria strains.</title>
        <authorList>
            <person name="Klenk H.-P."/>
        </authorList>
    </citation>
    <scope>NUCLEOTIDE SEQUENCE [LARGE SCALE GENOMIC DNA]</scope>
    <source>
        <strain evidence="3 4">DSM 105498</strain>
    </source>
</reference>
<gene>
    <name evidence="3" type="ORF">FHU40_001494</name>
</gene>
<dbReference type="InterPro" id="IPR050259">
    <property type="entry name" value="SDR"/>
</dbReference>
<dbReference type="Gene3D" id="3.40.50.720">
    <property type="entry name" value="NAD(P)-binding Rossmann-like Domain"/>
    <property type="match status" value="1"/>
</dbReference>
<proteinExistence type="inferred from homology"/>
<keyword evidence="4" id="KW-1185">Reference proteome</keyword>
<protein>
    <submittedName>
        <fullName evidence="3">NAD(P)-dependent dehydrogenase (Short-subunit alcohol dehydrogenase family)</fullName>
    </submittedName>
</protein>
<dbReference type="InterPro" id="IPR002347">
    <property type="entry name" value="SDR_fam"/>
</dbReference>
<dbReference type="EMBL" id="JACHWR010000001">
    <property type="protein sequence ID" value="MBB3041693.1"/>
    <property type="molecule type" value="Genomic_DNA"/>
</dbReference>
<dbReference type="Proteomes" id="UP000589626">
    <property type="component" value="Unassembled WGS sequence"/>
</dbReference>